<reference evidence="2" key="1">
    <citation type="submission" date="2016-03" db="EMBL/GenBank/DDBJ databases">
        <authorList>
            <person name="Ploux O."/>
        </authorList>
    </citation>
    <scope>NUCLEOTIDE SEQUENCE</scope>
    <source>
        <strain evidence="2">UC10</strain>
    </source>
</reference>
<protein>
    <recommendedName>
        <fullName evidence="1">DUF4365 domain-containing protein</fullName>
    </recommendedName>
</protein>
<name>A0A1Y5PHX1_9MYCO</name>
<accession>A0A1Y5PHX1</accession>
<evidence type="ECO:0000313" key="2">
    <source>
        <dbReference type="EMBL" id="SBS78262.1"/>
    </source>
</evidence>
<dbReference type="AlphaFoldDB" id="A0A1Y5PHX1"/>
<dbReference type="InterPro" id="IPR025375">
    <property type="entry name" value="DUF4365"/>
</dbReference>
<dbReference type="EMBL" id="FLQS01000049">
    <property type="protein sequence ID" value="SBS78262.1"/>
    <property type="molecule type" value="Genomic_DNA"/>
</dbReference>
<dbReference type="Pfam" id="PF14280">
    <property type="entry name" value="DUF4365"/>
    <property type="match status" value="1"/>
</dbReference>
<feature type="domain" description="DUF4365" evidence="1">
    <location>
        <begin position="31"/>
        <end position="178"/>
    </location>
</feature>
<organism evidence="2">
    <name type="scientific">uncultured Mycobacterium sp</name>
    <dbReference type="NCBI Taxonomy" id="171292"/>
    <lineage>
        <taxon>Bacteria</taxon>
        <taxon>Bacillati</taxon>
        <taxon>Actinomycetota</taxon>
        <taxon>Actinomycetes</taxon>
        <taxon>Mycobacteriales</taxon>
        <taxon>Mycobacteriaceae</taxon>
        <taxon>Mycobacterium</taxon>
        <taxon>environmental samples</taxon>
    </lineage>
</organism>
<evidence type="ECO:0000259" key="1">
    <source>
        <dbReference type="Pfam" id="PF14280"/>
    </source>
</evidence>
<gene>
    <name evidence="2" type="ORF">MHPYR_530049</name>
</gene>
<proteinExistence type="predicted"/>
<sequence length="185" mass="20464">MVATEADTHSPPPALRGSEKRITDLMEAFQESYIRGVAAAAGCVIVGKPEIDEGIDVMLSHRADIHLKDKFAFLQIQMKATTEGLVEDGKFIRTQLRQDRYDLFRNDDPSIHRIVVVLHIPENQEDWLRVGDSALLLHHHAYWVSIEGKPASAAEKVTVKAPTDQLFDDLALCGIMARIGQGGAP</sequence>